<dbReference type="AlphaFoldDB" id="A0AAV4TQ31"/>
<gene>
    <name evidence="1" type="ORF">CDAR_441401</name>
</gene>
<name>A0AAV4TQ31_9ARAC</name>
<proteinExistence type="predicted"/>
<evidence type="ECO:0000313" key="1">
    <source>
        <dbReference type="EMBL" id="GIY47561.1"/>
    </source>
</evidence>
<reference evidence="1 2" key="1">
    <citation type="submission" date="2021-06" db="EMBL/GenBank/DDBJ databases">
        <title>Caerostris darwini draft genome.</title>
        <authorList>
            <person name="Kono N."/>
            <person name="Arakawa K."/>
        </authorList>
    </citation>
    <scope>NUCLEOTIDE SEQUENCE [LARGE SCALE GENOMIC DNA]</scope>
</reference>
<dbReference type="EMBL" id="BPLQ01009955">
    <property type="protein sequence ID" value="GIY47561.1"/>
    <property type="molecule type" value="Genomic_DNA"/>
</dbReference>
<organism evidence="1 2">
    <name type="scientific">Caerostris darwini</name>
    <dbReference type="NCBI Taxonomy" id="1538125"/>
    <lineage>
        <taxon>Eukaryota</taxon>
        <taxon>Metazoa</taxon>
        <taxon>Ecdysozoa</taxon>
        <taxon>Arthropoda</taxon>
        <taxon>Chelicerata</taxon>
        <taxon>Arachnida</taxon>
        <taxon>Araneae</taxon>
        <taxon>Araneomorphae</taxon>
        <taxon>Entelegynae</taxon>
        <taxon>Araneoidea</taxon>
        <taxon>Araneidae</taxon>
        <taxon>Caerostris</taxon>
    </lineage>
</organism>
<comment type="caution">
    <text evidence="1">The sequence shown here is derived from an EMBL/GenBank/DDBJ whole genome shotgun (WGS) entry which is preliminary data.</text>
</comment>
<protein>
    <submittedName>
        <fullName evidence="1">Uncharacterized protein</fullName>
    </submittedName>
</protein>
<evidence type="ECO:0000313" key="2">
    <source>
        <dbReference type="Proteomes" id="UP001054837"/>
    </source>
</evidence>
<dbReference type="Proteomes" id="UP001054837">
    <property type="component" value="Unassembled WGS sequence"/>
</dbReference>
<sequence length="133" mass="15331">MFDLFQVNTITYNSKYIVLQLKIHYHVYSWTPVYLFPTTKSTTKRSFLCLSTKNFPNPPTFCFLVPCKRQAIGAVVGHTYEKQICRVLQLVGLLPAYPKPTIAPFSFFEHPPRLRPLLPPSPQGKRYRVVGGR</sequence>
<keyword evidence="2" id="KW-1185">Reference proteome</keyword>
<accession>A0AAV4TQ31</accession>